<dbReference type="InterPro" id="IPR027417">
    <property type="entry name" value="P-loop_NTPase"/>
</dbReference>
<dbReference type="GO" id="GO:0005829">
    <property type="term" value="C:cytosol"/>
    <property type="evidence" value="ECO:0007669"/>
    <property type="project" value="TreeGrafter"/>
</dbReference>
<dbReference type="InterPro" id="IPR000623">
    <property type="entry name" value="Shikimate_kinase/TSH1"/>
</dbReference>
<keyword evidence="4" id="KW-0028">Amino-acid biosynthesis</keyword>
<dbReference type="CDD" id="cd00464">
    <property type="entry name" value="SK"/>
    <property type="match status" value="1"/>
</dbReference>
<evidence type="ECO:0000313" key="12">
    <source>
        <dbReference type="EMBL" id="CAB5062859.1"/>
    </source>
</evidence>
<accession>A0A6J7PLT8</accession>
<dbReference type="PROSITE" id="PS01128">
    <property type="entry name" value="SHIKIMATE_KINASE"/>
    <property type="match status" value="1"/>
</dbReference>
<keyword evidence="9" id="KW-0057">Aromatic amino acid biosynthesis</keyword>
<keyword evidence="6" id="KW-0547">Nucleotide-binding</keyword>
<dbReference type="EMBL" id="CAFBPN010000001">
    <property type="protein sequence ID" value="CAB5005971.1"/>
    <property type="molecule type" value="Genomic_DNA"/>
</dbReference>
<dbReference type="GO" id="GO:0009423">
    <property type="term" value="P:chorismate biosynthetic process"/>
    <property type="evidence" value="ECO:0007669"/>
    <property type="project" value="UniProtKB-UniPathway"/>
</dbReference>
<comment type="pathway">
    <text evidence="1">Metabolic intermediate biosynthesis; chorismate biosynthesis; chorismate from D-erythrose 4-phosphate and phosphoenolpyruvate: step 5/7.</text>
</comment>
<evidence type="ECO:0000313" key="11">
    <source>
        <dbReference type="EMBL" id="CAB5005971.1"/>
    </source>
</evidence>
<dbReference type="UniPathway" id="UPA00053">
    <property type="reaction ID" value="UER00088"/>
</dbReference>
<evidence type="ECO:0000256" key="8">
    <source>
        <dbReference type="ARBA" id="ARBA00022840"/>
    </source>
</evidence>
<proteinExistence type="inferred from homology"/>
<evidence type="ECO:0000256" key="5">
    <source>
        <dbReference type="ARBA" id="ARBA00022679"/>
    </source>
</evidence>
<dbReference type="GO" id="GO:0008652">
    <property type="term" value="P:amino acid biosynthetic process"/>
    <property type="evidence" value="ECO:0007669"/>
    <property type="project" value="UniProtKB-KW"/>
</dbReference>
<keyword evidence="8" id="KW-0067">ATP-binding</keyword>
<evidence type="ECO:0000256" key="3">
    <source>
        <dbReference type="ARBA" id="ARBA00012154"/>
    </source>
</evidence>
<evidence type="ECO:0000256" key="2">
    <source>
        <dbReference type="ARBA" id="ARBA00006997"/>
    </source>
</evidence>
<comment type="similarity">
    <text evidence="2">Belongs to the shikimate kinase family.</text>
</comment>
<reference evidence="11" key="1">
    <citation type="submission" date="2020-05" db="EMBL/GenBank/DDBJ databases">
        <authorList>
            <person name="Chiriac C."/>
            <person name="Salcher M."/>
            <person name="Ghai R."/>
            <person name="Kavagutti S V."/>
        </authorList>
    </citation>
    <scope>NUCLEOTIDE SEQUENCE</scope>
</reference>
<dbReference type="AlphaFoldDB" id="A0A6J7PLT8"/>
<protein>
    <recommendedName>
        <fullName evidence="3">shikimate kinase</fullName>
        <ecNumber evidence="3">2.7.1.71</ecNumber>
    </recommendedName>
</protein>
<dbReference type="GO" id="GO:0009073">
    <property type="term" value="P:aromatic amino acid family biosynthetic process"/>
    <property type="evidence" value="ECO:0007669"/>
    <property type="project" value="UniProtKB-KW"/>
</dbReference>
<keyword evidence="7" id="KW-0418">Kinase</keyword>
<evidence type="ECO:0000256" key="7">
    <source>
        <dbReference type="ARBA" id="ARBA00022777"/>
    </source>
</evidence>
<dbReference type="InterPro" id="IPR023000">
    <property type="entry name" value="Shikimate_kinase_CS"/>
</dbReference>
<evidence type="ECO:0000256" key="4">
    <source>
        <dbReference type="ARBA" id="ARBA00022605"/>
    </source>
</evidence>
<comment type="catalytic activity">
    <reaction evidence="10">
        <text>shikimate + ATP = 3-phosphoshikimate + ADP + H(+)</text>
        <dbReference type="Rhea" id="RHEA:13121"/>
        <dbReference type="ChEBI" id="CHEBI:15378"/>
        <dbReference type="ChEBI" id="CHEBI:30616"/>
        <dbReference type="ChEBI" id="CHEBI:36208"/>
        <dbReference type="ChEBI" id="CHEBI:145989"/>
        <dbReference type="ChEBI" id="CHEBI:456216"/>
        <dbReference type="EC" id="2.7.1.71"/>
    </reaction>
</comment>
<dbReference type="InterPro" id="IPR031322">
    <property type="entry name" value="Shikimate/glucono_kinase"/>
</dbReference>
<dbReference type="Pfam" id="PF01202">
    <property type="entry name" value="SKI"/>
    <property type="match status" value="1"/>
</dbReference>
<keyword evidence="5" id="KW-0808">Transferase</keyword>
<dbReference type="HAMAP" id="MF_00109">
    <property type="entry name" value="Shikimate_kinase"/>
    <property type="match status" value="1"/>
</dbReference>
<evidence type="ECO:0000256" key="6">
    <source>
        <dbReference type="ARBA" id="ARBA00022741"/>
    </source>
</evidence>
<dbReference type="Gene3D" id="3.40.50.300">
    <property type="entry name" value="P-loop containing nucleotide triphosphate hydrolases"/>
    <property type="match status" value="1"/>
</dbReference>
<evidence type="ECO:0000256" key="9">
    <source>
        <dbReference type="ARBA" id="ARBA00023141"/>
    </source>
</evidence>
<gene>
    <name evidence="11" type="ORF">UFOPK4098_00016</name>
    <name evidence="12" type="ORF">UFOPK4347_00524</name>
</gene>
<evidence type="ECO:0000256" key="10">
    <source>
        <dbReference type="ARBA" id="ARBA00048567"/>
    </source>
</evidence>
<dbReference type="GO" id="GO:0004765">
    <property type="term" value="F:shikimate kinase activity"/>
    <property type="evidence" value="ECO:0007669"/>
    <property type="project" value="UniProtKB-EC"/>
</dbReference>
<dbReference type="EMBL" id="CAFBQU010000009">
    <property type="protein sequence ID" value="CAB5062859.1"/>
    <property type="molecule type" value="Genomic_DNA"/>
</dbReference>
<dbReference type="EC" id="2.7.1.71" evidence="3"/>
<name>A0A6J7PLT8_9ZZZZ</name>
<dbReference type="PANTHER" id="PTHR21087">
    <property type="entry name" value="SHIKIMATE KINASE"/>
    <property type="match status" value="1"/>
</dbReference>
<dbReference type="GO" id="GO:0005524">
    <property type="term" value="F:ATP binding"/>
    <property type="evidence" value="ECO:0007669"/>
    <property type="project" value="UniProtKB-KW"/>
</dbReference>
<dbReference type="PANTHER" id="PTHR21087:SF16">
    <property type="entry name" value="SHIKIMATE KINASE 1, CHLOROPLASTIC"/>
    <property type="match status" value="1"/>
</dbReference>
<evidence type="ECO:0000256" key="1">
    <source>
        <dbReference type="ARBA" id="ARBA00004842"/>
    </source>
</evidence>
<dbReference type="SUPFAM" id="SSF52540">
    <property type="entry name" value="P-loop containing nucleoside triphosphate hydrolases"/>
    <property type="match status" value="1"/>
</dbReference>
<organism evidence="11">
    <name type="scientific">freshwater metagenome</name>
    <dbReference type="NCBI Taxonomy" id="449393"/>
    <lineage>
        <taxon>unclassified sequences</taxon>
        <taxon>metagenomes</taxon>
        <taxon>ecological metagenomes</taxon>
    </lineage>
</organism>
<dbReference type="PRINTS" id="PR01100">
    <property type="entry name" value="SHIKIMTKNASE"/>
</dbReference>
<sequence>MNSAPPPVHHVVLIGLMGTGKSTVGRVLAKELDRDFVDTDAAIERDAQKDIARIFAEEGESHFRLQEIAKLTELLSEERPLVISTGGGILESEKCRALLEEKKNNGILVVWLQASINVMLERTARSQQRPLLAQAKGKGAREDVLKSLVSRRNPWYSAAANMEISTDTMSIQRIVRTVISTMSHSEQ</sequence>